<dbReference type="RefSeq" id="WP_144022293.1">
    <property type="nucleotide sequence ID" value="NZ_NBTY01000198.1"/>
</dbReference>
<dbReference type="EMBL" id="NBTY01000198">
    <property type="protein sequence ID" value="OTP67156.1"/>
    <property type="molecule type" value="Genomic_DNA"/>
</dbReference>
<evidence type="ECO:0000313" key="2">
    <source>
        <dbReference type="EMBL" id="OTP67156.1"/>
    </source>
</evidence>
<protein>
    <recommendedName>
        <fullName evidence="4">Secreted protein</fullName>
    </recommendedName>
</protein>
<proteinExistence type="predicted"/>
<feature type="signal peptide" evidence="1">
    <location>
        <begin position="1"/>
        <end position="19"/>
    </location>
</feature>
<gene>
    <name evidence="2" type="ORF">PAMC26510_32425</name>
</gene>
<evidence type="ECO:0000313" key="3">
    <source>
        <dbReference type="Proteomes" id="UP000194546"/>
    </source>
</evidence>
<name>A0A242M7F4_CABSO</name>
<feature type="chain" id="PRO_5013371944" description="Secreted protein" evidence="1">
    <location>
        <begin position="20"/>
        <end position="99"/>
    </location>
</feature>
<comment type="caution">
    <text evidence="2">The sequence shown here is derived from an EMBL/GenBank/DDBJ whole genome shotgun (WGS) entry which is preliminary data.</text>
</comment>
<evidence type="ECO:0008006" key="4">
    <source>
        <dbReference type="Google" id="ProtNLM"/>
    </source>
</evidence>
<sequence>MLRKTLTLAMSALLPGAFASNVSPTELTTISVSLIVQESCMIQSAVEPSPVVRPSVSCLHGQPYDIALVTVDPAQQSAALYSSAGLSGSAAPTVWMVGF</sequence>
<evidence type="ECO:0000256" key="1">
    <source>
        <dbReference type="SAM" id="SignalP"/>
    </source>
</evidence>
<dbReference type="AlphaFoldDB" id="A0A242M7F4"/>
<keyword evidence="1" id="KW-0732">Signal</keyword>
<organism evidence="2 3">
    <name type="scientific">Caballeronia sordidicola</name>
    <name type="common">Burkholderia sordidicola</name>
    <dbReference type="NCBI Taxonomy" id="196367"/>
    <lineage>
        <taxon>Bacteria</taxon>
        <taxon>Pseudomonadati</taxon>
        <taxon>Pseudomonadota</taxon>
        <taxon>Betaproteobacteria</taxon>
        <taxon>Burkholderiales</taxon>
        <taxon>Burkholderiaceae</taxon>
        <taxon>Caballeronia</taxon>
    </lineage>
</organism>
<dbReference type="Proteomes" id="UP000194546">
    <property type="component" value="Unassembled WGS sequence"/>
</dbReference>
<accession>A0A242M7F4</accession>
<reference evidence="2 3" key="1">
    <citation type="submission" date="2017-03" db="EMBL/GenBank/DDBJ databases">
        <title>Genome analysis of strain PAMC 26510.</title>
        <authorList>
            <person name="Oh H.-M."/>
            <person name="Yang J.-A."/>
        </authorList>
    </citation>
    <scope>NUCLEOTIDE SEQUENCE [LARGE SCALE GENOMIC DNA]</scope>
    <source>
        <strain evidence="2 3">PAMC 26510</strain>
    </source>
</reference>